<feature type="region of interest" description="Disordered" evidence="1">
    <location>
        <begin position="1"/>
        <end position="49"/>
    </location>
</feature>
<accession>A0A8D8FIX9</accession>
<name>A0A8D8FIX9_CULPI</name>
<dbReference type="EMBL" id="HBUE01184378">
    <property type="protein sequence ID" value="CAG6522023.1"/>
    <property type="molecule type" value="Transcribed_RNA"/>
</dbReference>
<sequence length="113" mass="13192">MLQTVRVQRPSQRPHHGRARFRAVSSMSQSPRFARFPEEAPRGDARRRRTARLRRLRARLPLQAVLRNPRPGPPRDAPRQQGPVQRLLRLAHRQVLPHQTHAPHARRRNSAVL</sequence>
<evidence type="ECO:0000313" key="2">
    <source>
        <dbReference type="EMBL" id="CAG6472545.1"/>
    </source>
</evidence>
<feature type="compositionally biased region" description="Polar residues" evidence="1">
    <location>
        <begin position="1"/>
        <end position="11"/>
    </location>
</feature>
<feature type="region of interest" description="Disordered" evidence="1">
    <location>
        <begin position="63"/>
        <end position="113"/>
    </location>
</feature>
<protein>
    <submittedName>
        <fullName evidence="2">(northern house mosquito) hypothetical protein</fullName>
    </submittedName>
</protein>
<dbReference type="EMBL" id="HBUE01070863">
    <property type="protein sequence ID" value="CAG6472547.1"/>
    <property type="molecule type" value="Transcribed_RNA"/>
</dbReference>
<reference evidence="2" key="1">
    <citation type="submission" date="2021-05" db="EMBL/GenBank/DDBJ databases">
        <authorList>
            <person name="Alioto T."/>
            <person name="Alioto T."/>
            <person name="Gomez Garrido J."/>
        </authorList>
    </citation>
    <scope>NUCLEOTIDE SEQUENCE</scope>
</reference>
<dbReference type="EMBL" id="HBUE01070862">
    <property type="protein sequence ID" value="CAG6472545.1"/>
    <property type="molecule type" value="Transcribed_RNA"/>
</dbReference>
<dbReference type="AlphaFoldDB" id="A0A8D8FIX9"/>
<feature type="compositionally biased region" description="Basic residues" evidence="1">
    <location>
        <begin position="12"/>
        <end position="21"/>
    </location>
</feature>
<feature type="compositionally biased region" description="Basic and acidic residues" evidence="1">
    <location>
        <begin position="35"/>
        <end position="44"/>
    </location>
</feature>
<evidence type="ECO:0000256" key="1">
    <source>
        <dbReference type="SAM" id="MobiDB-lite"/>
    </source>
</evidence>
<organism evidence="2">
    <name type="scientific">Culex pipiens</name>
    <name type="common">House mosquito</name>
    <dbReference type="NCBI Taxonomy" id="7175"/>
    <lineage>
        <taxon>Eukaryota</taxon>
        <taxon>Metazoa</taxon>
        <taxon>Ecdysozoa</taxon>
        <taxon>Arthropoda</taxon>
        <taxon>Hexapoda</taxon>
        <taxon>Insecta</taxon>
        <taxon>Pterygota</taxon>
        <taxon>Neoptera</taxon>
        <taxon>Endopterygota</taxon>
        <taxon>Diptera</taxon>
        <taxon>Nematocera</taxon>
        <taxon>Culicoidea</taxon>
        <taxon>Culicidae</taxon>
        <taxon>Culicinae</taxon>
        <taxon>Culicini</taxon>
        <taxon>Culex</taxon>
        <taxon>Culex</taxon>
    </lineage>
</organism>
<proteinExistence type="predicted"/>
<feature type="compositionally biased region" description="Basic residues" evidence="1">
    <location>
        <begin position="101"/>
        <end position="113"/>
    </location>
</feature>
<dbReference type="EMBL" id="HBUE01290076">
    <property type="protein sequence ID" value="CAG6573633.1"/>
    <property type="molecule type" value="Transcribed_RNA"/>
</dbReference>